<dbReference type="eggNOG" id="ENOG502SN7Q">
    <property type="taxonomic scope" value="Eukaryota"/>
</dbReference>
<keyword evidence="1" id="KW-0472">Membrane</keyword>
<dbReference type="Gene3D" id="2.30.110.10">
    <property type="entry name" value="Electron Transport, Fmn-binding Protein, Chain A"/>
    <property type="match status" value="1"/>
</dbReference>
<dbReference type="GeneID" id="19307996"/>
<reference evidence="3 4" key="1">
    <citation type="journal article" date="2012" name="Science">
        <title>The Paleozoic origin of enzymatic lignin decomposition reconstructed from 31 fungal genomes.</title>
        <authorList>
            <person name="Floudas D."/>
            <person name="Binder M."/>
            <person name="Riley R."/>
            <person name="Barry K."/>
            <person name="Blanchette R.A."/>
            <person name="Henrissat B."/>
            <person name="Martinez A.T."/>
            <person name="Otillar R."/>
            <person name="Spatafora J.W."/>
            <person name="Yadav J.S."/>
            <person name="Aerts A."/>
            <person name="Benoit I."/>
            <person name="Boyd A."/>
            <person name="Carlson A."/>
            <person name="Copeland A."/>
            <person name="Coutinho P.M."/>
            <person name="de Vries R.P."/>
            <person name="Ferreira P."/>
            <person name="Findley K."/>
            <person name="Foster B."/>
            <person name="Gaskell J."/>
            <person name="Glotzer D."/>
            <person name="Gorecki P."/>
            <person name="Heitman J."/>
            <person name="Hesse C."/>
            <person name="Hori C."/>
            <person name="Igarashi K."/>
            <person name="Jurgens J.A."/>
            <person name="Kallen N."/>
            <person name="Kersten P."/>
            <person name="Kohler A."/>
            <person name="Kuees U."/>
            <person name="Kumar T.K.A."/>
            <person name="Kuo A."/>
            <person name="LaButti K."/>
            <person name="Larrondo L.F."/>
            <person name="Lindquist E."/>
            <person name="Ling A."/>
            <person name="Lombard V."/>
            <person name="Lucas S."/>
            <person name="Lundell T."/>
            <person name="Martin R."/>
            <person name="McLaughlin D.J."/>
            <person name="Morgenstern I."/>
            <person name="Morin E."/>
            <person name="Murat C."/>
            <person name="Nagy L.G."/>
            <person name="Nolan M."/>
            <person name="Ohm R.A."/>
            <person name="Patyshakuliyeva A."/>
            <person name="Rokas A."/>
            <person name="Ruiz-Duenas F.J."/>
            <person name="Sabat G."/>
            <person name="Salamov A."/>
            <person name="Samejima M."/>
            <person name="Schmutz J."/>
            <person name="Slot J.C."/>
            <person name="St John F."/>
            <person name="Stenlid J."/>
            <person name="Sun H."/>
            <person name="Sun S."/>
            <person name="Syed K."/>
            <person name="Tsang A."/>
            <person name="Wiebenga A."/>
            <person name="Young D."/>
            <person name="Pisabarro A."/>
            <person name="Eastwood D.C."/>
            <person name="Martin F."/>
            <person name="Cullen D."/>
            <person name="Grigoriev I.V."/>
            <person name="Hibbett D.S."/>
        </authorList>
    </citation>
    <scope>NUCLEOTIDE SEQUENCE [LARGE SCALE GENOMIC DNA]</scope>
    <source>
        <strain evidence="3 4">ATCC 11539</strain>
    </source>
</reference>
<protein>
    <recommendedName>
        <fullName evidence="2">Pyridoxamine 5'-phosphate oxidase N-terminal domain-containing protein</fullName>
    </recommendedName>
</protein>
<organism evidence="3 4">
    <name type="scientific">Gloeophyllum trabeum (strain ATCC 11539 / FP-39264 / Madison 617)</name>
    <name type="common">Brown rot fungus</name>
    <dbReference type="NCBI Taxonomy" id="670483"/>
    <lineage>
        <taxon>Eukaryota</taxon>
        <taxon>Fungi</taxon>
        <taxon>Dikarya</taxon>
        <taxon>Basidiomycota</taxon>
        <taxon>Agaricomycotina</taxon>
        <taxon>Agaricomycetes</taxon>
        <taxon>Gloeophyllales</taxon>
        <taxon>Gloeophyllaceae</taxon>
        <taxon>Gloeophyllum</taxon>
    </lineage>
</organism>
<evidence type="ECO:0000313" key="4">
    <source>
        <dbReference type="Proteomes" id="UP000030669"/>
    </source>
</evidence>
<dbReference type="STRING" id="670483.S7QP23"/>
<keyword evidence="4" id="KW-1185">Reference proteome</keyword>
<gene>
    <name evidence="3" type="ORF">GLOTRDRAFT_69623</name>
</gene>
<evidence type="ECO:0000259" key="2">
    <source>
        <dbReference type="Pfam" id="PF01243"/>
    </source>
</evidence>
<dbReference type="InterPro" id="IPR012349">
    <property type="entry name" value="Split_barrel_FMN-bd"/>
</dbReference>
<dbReference type="KEGG" id="gtr:GLOTRDRAFT_69623"/>
<dbReference type="HOGENOM" id="CLU_054794_2_1_1"/>
<dbReference type="AlphaFoldDB" id="S7QP23"/>
<proteinExistence type="predicted"/>
<dbReference type="PANTHER" id="PTHR39336">
    <property type="entry name" value="PYRIDOXAMINE PHOSPHATE OXIDASE FAMILY PROTEIN (AFU_ORTHOLOGUE AFUA_6G11440)"/>
    <property type="match status" value="1"/>
</dbReference>
<dbReference type="Pfam" id="PF01243">
    <property type="entry name" value="PNPOx_N"/>
    <property type="match status" value="1"/>
</dbReference>
<sequence length="252" mass="27912">MVKFFDEIPPHVLQWIEKQHMFTVATAPLAADGHVNVSSKGVGGTFHIVNNRKVWYEDLTGSGSETIAHLRENGRITIFFNAFEGPPMICRLFGTGLVHEFATPEYDAYIPPDKRTPGSRSVIVVDVHKVATSCGFAVPFYDFVGHRDTLLSSGTRKELADLNALDGRGEGGLKAYWENNNTRSIDGLSALQFAHKSDRVADATRDFSRFGVVTRKKGERRNIGGEEMKLMLLAFLFGAIVSAFFARLLRGC</sequence>
<dbReference type="OMA" id="MGKFYDA"/>
<dbReference type="SUPFAM" id="SSF50475">
    <property type="entry name" value="FMN-binding split barrel"/>
    <property type="match status" value="1"/>
</dbReference>
<dbReference type="Proteomes" id="UP000030669">
    <property type="component" value="Unassembled WGS sequence"/>
</dbReference>
<dbReference type="InterPro" id="IPR011576">
    <property type="entry name" value="Pyridox_Oxase_N"/>
</dbReference>
<feature type="transmembrane region" description="Helical" evidence="1">
    <location>
        <begin position="230"/>
        <end position="249"/>
    </location>
</feature>
<dbReference type="OrthoDB" id="539398at2759"/>
<evidence type="ECO:0000313" key="3">
    <source>
        <dbReference type="EMBL" id="EPQ61273.1"/>
    </source>
</evidence>
<evidence type="ECO:0000256" key="1">
    <source>
        <dbReference type="SAM" id="Phobius"/>
    </source>
</evidence>
<accession>S7QP23</accession>
<dbReference type="EMBL" id="KB469296">
    <property type="protein sequence ID" value="EPQ61273.1"/>
    <property type="molecule type" value="Genomic_DNA"/>
</dbReference>
<dbReference type="RefSeq" id="XP_007861478.1">
    <property type="nucleotide sequence ID" value="XM_007863287.1"/>
</dbReference>
<name>S7QP23_GLOTA</name>
<keyword evidence="1" id="KW-1133">Transmembrane helix</keyword>
<keyword evidence="1" id="KW-0812">Transmembrane</keyword>
<feature type="domain" description="Pyridoxamine 5'-phosphate oxidase N-terminal" evidence="2">
    <location>
        <begin position="9"/>
        <end position="134"/>
    </location>
</feature>
<dbReference type="PANTHER" id="PTHR39336:SF1">
    <property type="entry name" value="PYRIDOXAMINE PHOSPHATE OXIDASE FAMILY PROTEIN (AFU_ORTHOLOGUE AFUA_6G11440)"/>
    <property type="match status" value="1"/>
</dbReference>